<dbReference type="RefSeq" id="WP_212323044.1">
    <property type="nucleotide sequence ID" value="NZ_AP024463.1"/>
</dbReference>
<name>A0ABX7Y3X1_9ACTN</name>
<evidence type="ECO:0000256" key="2">
    <source>
        <dbReference type="ARBA" id="ARBA00022857"/>
    </source>
</evidence>
<dbReference type="PANTHER" id="PTHR47378">
    <property type="entry name" value="DIVINYL CHLOROPHYLLIDE A 8-VINYL-REDUCTASE, CHLOROPLASTIC"/>
    <property type="match status" value="1"/>
</dbReference>
<evidence type="ECO:0000256" key="3">
    <source>
        <dbReference type="ARBA" id="ARBA00022946"/>
    </source>
</evidence>
<evidence type="ECO:0000259" key="9">
    <source>
        <dbReference type="Pfam" id="PF13460"/>
    </source>
</evidence>
<sequence>MTTLVAGSTGYLGRFIVAELHRRGYRVRAIMRSRERAESPGLWDAPSLEGLVDEWAVGEVTDPNFIADIAEGVDNVVSALGVTKQKADPWDIDYRANLAILHSAEKHKVQNFCFVNVIGGEQCPAELTKAKTAFTHELASSPVVSQIINPPGYFSDMTQILQMARRGKVFLFDPKVQINPIHGADLARFCVDRMEAGQEGQWDVGGPEVFTWEGLAQCAFQALDRPTKIKTISARLLPPLTKILGIFSRRRADTVRFVTWSMLHNCVGAPTGTHKLLEFYQAHAKDNV</sequence>
<gene>
    <name evidence="10" type="ORF">J5A65_13370</name>
</gene>
<evidence type="ECO:0000256" key="4">
    <source>
        <dbReference type="ARBA" id="ARBA00023002"/>
    </source>
</evidence>
<dbReference type="Pfam" id="PF13460">
    <property type="entry name" value="NAD_binding_10"/>
    <property type="match status" value="1"/>
</dbReference>
<reference evidence="10 11" key="1">
    <citation type="submission" date="2021-03" db="EMBL/GenBank/DDBJ databases">
        <title>Human Oral Microbial Genomes.</title>
        <authorList>
            <person name="Johnston C.D."/>
            <person name="Chen T."/>
            <person name="Dewhirst F.E."/>
        </authorList>
    </citation>
    <scope>NUCLEOTIDE SEQUENCE [LARGE SCALE GENOMIC DNA]</scope>
    <source>
        <strain evidence="10 11">DSMZ 100122</strain>
    </source>
</reference>
<dbReference type="InterPro" id="IPR016040">
    <property type="entry name" value="NAD(P)-bd_dom"/>
</dbReference>
<keyword evidence="3" id="KW-0809">Transit peptide</keyword>
<feature type="domain" description="NAD(P)-binding" evidence="9">
    <location>
        <begin position="7"/>
        <end position="191"/>
    </location>
</feature>
<dbReference type="Proteomes" id="UP000678513">
    <property type="component" value="Chromosome"/>
</dbReference>
<proteinExistence type="predicted"/>
<accession>A0ABX7Y3X1</accession>
<keyword evidence="4" id="KW-0560">Oxidoreductase</keyword>
<keyword evidence="5" id="KW-0149">Chlorophyll biosynthesis</keyword>
<evidence type="ECO:0000256" key="6">
    <source>
        <dbReference type="ARBA" id="ARBA00024059"/>
    </source>
</evidence>
<evidence type="ECO:0000256" key="8">
    <source>
        <dbReference type="ARBA" id="ARBA00049498"/>
    </source>
</evidence>
<dbReference type="InterPro" id="IPR036291">
    <property type="entry name" value="NAD(P)-bd_dom_sf"/>
</dbReference>
<protein>
    <recommendedName>
        <fullName evidence="7">Divinyl chlorophyllide a 8-vinyl-reductase, chloroplastic</fullName>
        <ecNumber evidence="6">1.3.1.75</ecNumber>
    </recommendedName>
</protein>
<evidence type="ECO:0000256" key="5">
    <source>
        <dbReference type="ARBA" id="ARBA00023171"/>
    </source>
</evidence>
<evidence type="ECO:0000313" key="10">
    <source>
        <dbReference type="EMBL" id="QUC07885.1"/>
    </source>
</evidence>
<dbReference type="EC" id="1.3.1.75" evidence="6"/>
<keyword evidence="11" id="KW-1185">Reference proteome</keyword>
<keyword evidence="2" id="KW-0521">NADP</keyword>
<dbReference type="EMBL" id="CP072384">
    <property type="protein sequence ID" value="QUC07885.1"/>
    <property type="molecule type" value="Genomic_DNA"/>
</dbReference>
<evidence type="ECO:0000313" key="11">
    <source>
        <dbReference type="Proteomes" id="UP000678513"/>
    </source>
</evidence>
<dbReference type="PANTHER" id="PTHR47378:SF1">
    <property type="entry name" value="DIVINYL CHLOROPHYLLIDE A 8-VINYL-REDUCTASE, CHLOROPLASTIC"/>
    <property type="match status" value="1"/>
</dbReference>
<evidence type="ECO:0000256" key="1">
    <source>
        <dbReference type="ARBA" id="ARBA00005173"/>
    </source>
</evidence>
<comment type="pathway">
    <text evidence="1">Porphyrin-containing compound metabolism; chlorophyll biosynthesis.</text>
</comment>
<organism evidence="10 11">
    <name type="scientific">Arachnia rubra</name>
    <dbReference type="NCBI Taxonomy" id="1547448"/>
    <lineage>
        <taxon>Bacteria</taxon>
        <taxon>Bacillati</taxon>
        <taxon>Actinomycetota</taxon>
        <taxon>Actinomycetes</taxon>
        <taxon>Propionibacteriales</taxon>
        <taxon>Propionibacteriaceae</taxon>
        <taxon>Arachnia</taxon>
    </lineage>
</organism>
<comment type="catalytic activity">
    <reaction evidence="8">
        <text>protochlorophyllide a + NADP(+) = 3,8-divinyl protochlorophyllide a + NADPH + H(+)</text>
        <dbReference type="Rhea" id="RHEA:48884"/>
        <dbReference type="ChEBI" id="CHEBI:15378"/>
        <dbReference type="ChEBI" id="CHEBI:57783"/>
        <dbReference type="ChEBI" id="CHEBI:58349"/>
        <dbReference type="ChEBI" id="CHEBI:58632"/>
        <dbReference type="ChEBI" id="CHEBI:83350"/>
        <dbReference type="EC" id="1.3.1.75"/>
    </reaction>
</comment>
<dbReference type="Gene3D" id="3.40.50.720">
    <property type="entry name" value="NAD(P)-binding Rossmann-like Domain"/>
    <property type="match status" value="1"/>
</dbReference>
<dbReference type="InterPro" id="IPR044201">
    <property type="entry name" value="DVR-like"/>
</dbReference>
<dbReference type="SUPFAM" id="SSF51735">
    <property type="entry name" value="NAD(P)-binding Rossmann-fold domains"/>
    <property type="match status" value="1"/>
</dbReference>
<evidence type="ECO:0000256" key="7">
    <source>
        <dbReference type="ARBA" id="ARBA00024089"/>
    </source>
</evidence>